<evidence type="ECO:0000313" key="4">
    <source>
        <dbReference type="EMBL" id="KUE75935.1"/>
    </source>
</evidence>
<dbReference type="GO" id="GO:0046872">
    <property type="term" value="F:metal ion binding"/>
    <property type="evidence" value="ECO:0007669"/>
    <property type="project" value="UniProtKB-KW"/>
</dbReference>
<dbReference type="InterPro" id="IPR017439">
    <property type="entry name" value="Amidohydrolase"/>
</dbReference>
<dbReference type="RefSeq" id="WP_058723333.1">
    <property type="nucleotide sequence ID" value="NZ_CATXDA010000013.1"/>
</dbReference>
<feature type="binding site" evidence="2">
    <location>
        <position position="134"/>
    </location>
    <ligand>
        <name>Mn(2+)</name>
        <dbReference type="ChEBI" id="CHEBI:29035"/>
        <label>2</label>
    </ligand>
</feature>
<keyword evidence="2" id="KW-0479">Metal-binding</keyword>
<sequence>MDFYKRALALREETISHRRWLHSNAEVGLHMPKGQTYVMEQLRGYGLDPHPCGHGVIAELGQEGGRTILLRADMDALPMPEESGESFSCPTGTEAHTCGHDFHAAMLLTAAKILKENESMLSGRVRFMFQPAEETFEGAKDMLANGVLEGVDAALAYHVGPGRMPVGLFMYNSGKTMMYSVDGFRIIIHGRGAHGAYPHSSIDPINIGVHVYLALESLIAREADPGKACVLTIGNFSAGSAPNIIPDTAVLQGTLRTNDSASREKLVRRLKEVALKTAEVFGGMAQVEMISEVPPLVCDPAMTDEMVSYMEELPIPGLTPVPDTSASASEDFAIIAERVPSVFMYLSAGYMDERGDAPAHNPKVQFNEEVCPIGSACLAHCAVRWLEDHQ</sequence>
<evidence type="ECO:0000259" key="3">
    <source>
        <dbReference type="Pfam" id="PF07687"/>
    </source>
</evidence>
<dbReference type="GO" id="GO:0050118">
    <property type="term" value="F:N-acetyldiaminopimelate deacetylase activity"/>
    <property type="evidence" value="ECO:0007669"/>
    <property type="project" value="UniProtKB-ARBA"/>
</dbReference>
<gene>
    <name evidence="4" type="ORF">ASJ35_11165</name>
</gene>
<dbReference type="Pfam" id="PF07687">
    <property type="entry name" value="M20_dimer"/>
    <property type="match status" value="1"/>
</dbReference>
<dbReference type="Gene3D" id="3.40.630.10">
    <property type="entry name" value="Zn peptidases"/>
    <property type="match status" value="1"/>
</dbReference>
<dbReference type="NCBIfam" id="TIGR01891">
    <property type="entry name" value="amidohydrolases"/>
    <property type="match status" value="1"/>
</dbReference>
<keyword evidence="1" id="KW-0378">Hydrolase</keyword>
<dbReference type="PIRSF" id="PIRSF005962">
    <property type="entry name" value="Pept_M20D_amidohydro"/>
    <property type="match status" value="1"/>
</dbReference>
<feature type="binding site" evidence="2">
    <location>
        <position position="158"/>
    </location>
    <ligand>
        <name>Mn(2+)</name>
        <dbReference type="ChEBI" id="CHEBI:29035"/>
        <label>2</label>
    </ligand>
</feature>
<proteinExistence type="predicted"/>
<dbReference type="PANTHER" id="PTHR11014">
    <property type="entry name" value="PEPTIDASE M20 FAMILY MEMBER"/>
    <property type="match status" value="1"/>
</dbReference>
<feature type="binding site" evidence="2">
    <location>
        <position position="100"/>
    </location>
    <ligand>
        <name>Mn(2+)</name>
        <dbReference type="ChEBI" id="CHEBI:29035"/>
        <label>2</label>
    </ligand>
</feature>
<reference evidence="4 5" key="1">
    <citation type="submission" date="2015-10" db="EMBL/GenBank/DDBJ databases">
        <title>A novel member of the family Ruminococcaceae isolated from human faeces.</title>
        <authorList>
            <person name="Shkoporov A.N."/>
            <person name="Chaplin A.V."/>
            <person name="Motuzova O.V."/>
            <person name="Kafarskaia L.I."/>
            <person name="Efimov B.A."/>
        </authorList>
    </citation>
    <scope>NUCLEOTIDE SEQUENCE [LARGE SCALE GENOMIC DNA]</scope>
    <source>
        <strain evidence="4 5">668</strain>
    </source>
</reference>
<comment type="cofactor">
    <cofactor evidence="2">
        <name>Mn(2+)</name>
        <dbReference type="ChEBI" id="CHEBI:29035"/>
    </cofactor>
    <text evidence="2">The Mn(2+) ion enhances activity.</text>
</comment>
<evidence type="ECO:0000313" key="5">
    <source>
        <dbReference type="Proteomes" id="UP000053433"/>
    </source>
</evidence>
<evidence type="ECO:0000256" key="1">
    <source>
        <dbReference type="ARBA" id="ARBA00022801"/>
    </source>
</evidence>
<dbReference type="AlphaFoldDB" id="A0A0W7TQD0"/>
<dbReference type="InterPro" id="IPR036264">
    <property type="entry name" value="Bact_exopeptidase_dim_dom"/>
</dbReference>
<organism evidence="4 5">
    <name type="scientific">Ruthenibacterium lactatiformans</name>
    <dbReference type="NCBI Taxonomy" id="1550024"/>
    <lineage>
        <taxon>Bacteria</taxon>
        <taxon>Bacillati</taxon>
        <taxon>Bacillota</taxon>
        <taxon>Clostridia</taxon>
        <taxon>Eubacteriales</taxon>
        <taxon>Oscillospiraceae</taxon>
        <taxon>Ruthenibacterium</taxon>
    </lineage>
</organism>
<evidence type="ECO:0000256" key="2">
    <source>
        <dbReference type="PIRSR" id="PIRSR005962-1"/>
    </source>
</evidence>
<dbReference type="Gene3D" id="3.30.70.360">
    <property type="match status" value="1"/>
</dbReference>
<name>A0A0W7TQD0_9FIRM</name>
<dbReference type="InterPro" id="IPR011650">
    <property type="entry name" value="Peptidase_M20_dimer"/>
</dbReference>
<protein>
    <submittedName>
        <fullName evidence="4">Amidohydrolase</fullName>
    </submittedName>
</protein>
<dbReference type="GO" id="GO:0019877">
    <property type="term" value="P:diaminopimelate biosynthetic process"/>
    <property type="evidence" value="ECO:0007669"/>
    <property type="project" value="UniProtKB-ARBA"/>
</dbReference>
<dbReference type="SUPFAM" id="SSF55031">
    <property type="entry name" value="Bacterial exopeptidase dimerisation domain"/>
    <property type="match status" value="1"/>
</dbReference>
<dbReference type="Pfam" id="PF01546">
    <property type="entry name" value="Peptidase_M20"/>
    <property type="match status" value="1"/>
</dbReference>
<dbReference type="SUPFAM" id="SSF53187">
    <property type="entry name" value="Zn-dependent exopeptidases"/>
    <property type="match status" value="1"/>
</dbReference>
<dbReference type="InterPro" id="IPR002933">
    <property type="entry name" value="Peptidase_M20"/>
</dbReference>
<feature type="domain" description="Peptidase M20 dimerisation" evidence="3">
    <location>
        <begin position="183"/>
        <end position="276"/>
    </location>
</feature>
<dbReference type="Proteomes" id="UP000053433">
    <property type="component" value="Unassembled WGS sequence"/>
</dbReference>
<comment type="caution">
    <text evidence="4">The sequence shown here is derived from an EMBL/GenBank/DDBJ whole genome shotgun (WGS) entry which is preliminary data.</text>
</comment>
<feature type="binding site" evidence="2">
    <location>
        <position position="98"/>
    </location>
    <ligand>
        <name>Mn(2+)</name>
        <dbReference type="ChEBI" id="CHEBI:29035"/>
        <label>2</label>
    </ligand>
</feature>
<accession>A0A0W7TQD0</accession>
<dbReference type="FunFam" id="3.30.70.360:FF:000001">
    <property type="entry name" value="N-acetyldiaminopimelate deacetylase"/>
    <property type="match status" value="1"/>
</dbReference>
<dbReference type="CDD" id="cd03886">
    <property type="entry name" value="M20_Acy1"/>
    <property type="match status" value="1"/>
</dbReference>
<feature type="binding site" evidence="2">
    <location>
        <position position="360"/>
    </location>
    <ligand>
        <name>Mn(2+)</name>
        <dbReference type="ChEBI" id="CHEBI:29035"/>
        <label>2</label>
    </ligand>
</feature>
<dbReference type="EMBL" id="LMUA01000014">
    <property type="protein sequence ID" value="KUE75935.1"/>
    <property type="molecule type" value="Genomic_DNA"/>
</dbReference>
<keyword evidence="2" id="KW-0464">Manganese</keyword>
<dbReference type="PANTHER" id="PTHR11014:SF63">
    <property type="entry name" value="METALLOPEPTIDASE, PUTATIVE (AFU_ORTHOLOGUE AFUA_6G09600)-RELATED"/>
    <property type="match status" value="1"/>
</dbReference>